<dbReference type="EMBL" id="JAPFCC010000001">
    <property type="protein sequence ID" value="MCW7554952.1"/>
    <property type="molecule type" value="Genomic_DNA"/>
</dbReference>
<dbReference type="Proteomes" id="UP001209854">
    <property type="component" value="Unassembled WGS sequence"/>
</dbReference>
<gene>
    <name evidence="1" type="ORF">NX722_20480</name>
</gene>
<evidence type="ECO:0000313" key="2">
    <source>
        <dbReference type="Proteomes" id="UP001209854"/>
    </source>
</evidence>
<proteinExistence type="predicted"/>
<comment type="caution">
    <text evidence="1">The sequence shown here is derived from an EMBL/GenBank/DDBJ whole genome shotgun (WGS) entry which is preliminary data.</text>
</comment>
<dbReference type="RefSeq" id="WP_262564709.1">
    <property type="nucleotide sequence ID" value="NZ_JAPFCC010000001.1"/>
</dbReference>
<organism evidence="1 2">
    <name type="scientific">Endozoicomonas gorgoniicola</name>
    <dbReference type="NCBI Taxonomy" id="1234144"/>
    <lineage>
        <taxon>Bacteria</taxon>
        <taxon>Pseudomonadati</taxon>
        <taxon>Pseudomonadota</taxon>
        <taxon>Gammaproteobacteria</taxon>
        <taxon>Oceanospirillales</taxon>
        <taxon>Endozoicomonadaceae</taxon>
        <taxon>Endozoicomonas</taxon>
    </lineage>
</organism>
<name>A0ABT3N004_9GAMM</name>
<evidence type="ECO:0000313" key="1">
    <source>
        <dbReference type="EMBL" id="MCW7554952.1"/>
    </source>
</evidence>
<protein>
    <submittedName>
        <fullName evidence="1">Uncharacterized protein</fullName>
    </submittedName>
</protein>
<accession>A0ABT3N004</accession>
<sequence length="128" mass="14676">MYQLKDQRQVRQEYCRELDFTNISIHGGVNEDSDLPGLFKVSFVPATLQRLLDAWHAVQGGVTIGGIKIRSYDVRSDLPGHKVQDVRLLLTAAKPHHIKMELQCFCRESTCCFISSLELHDSWFQTIE</sequence>
<reference evidence="1 2" key="1">
    <citation type="submission" date="2022-10" db="EMBL/GenBank/DDBJ databases">
        <title>High-quality genome sequences of two octocoral-associated bacteria, Endozoicomonas euniceicola EF212 and Endozoicomonas gorgoniicola PS125.</title>
        <authorList>
            <person name="Chiou Y.-J."/>
            <person name="Chen Y.-H."/>
        </authorList>
    </citation>
    <scope>NUCLEOTIDE SEQUENCE [LARGE SCALE GENOMIC DNA]</scope>
    <source>
        <strain evidence="1 2">PS125</strain>
    </source>
</reference>
<keyword evidence="2" id="KW-1185">Reference proteome</keyword>